<reference evidence="1" key="1">
    <citation type="submission" date="2018-05" db="EMBL/GenBank/DDBJ databases">
        <authorList>
            <person name="Lanie J.A."/>
            <person name="Ng W.-L."/>
            <person name="Kazmierczak K.M."/>
            <person name="Andrzejewski T.M."/>
            <person name="Davidsen T.M."/>
            <person name="Wayne K.J."/>
            <person name="Tettelin H."/>
            <person name="Glass J.I."/>
            <person name="Rusch D."/>
            <person name="Podicherti R."/>
            <person name="Tsui H.-C.T."/>
            <person name="Winkler M.E."/>
        </authorList>
    </citation>
    <scope>NUCLEOTIDE SEQUENCE</scope>
</reference>
<dbReference type="Gene3D" id="2.30.42.10">
    <property type="match status" value="1"/>
</dbReference>
<evidence type="ECO:0008006" key="2">
    <source>
        <dbReference type="Google" id="ProtNLM"/>
    </source>
</evidence>
<feature type="non-terminal residue" evidence="1">
    <location>
        <position position="1"/>
    </location>
</feature>
<proteinExistence type="predicted"/>
<protein>
    <recommendedName>
        <fullName evidence="2">PDZ domain-containing protein</fullName>
    </recommendedName>
</protein>
<name>A0A382QKN3_9ZZZZ</name>
<organism evidence="1">
    <name type="scientific">marine metagenome</name>
    <dbReference type="NCBI Taxonomy" id="408172"/>
    <lineage>
        <taxon>unclassified sequences</taxon>
        <taxon>metagenomes</taxon>
        <taxon>ecological metagenomes</taxon>
    </lineage>
</organism>
<dbReference type="AlphaFoldDB" id="A0A382QKN3"/>
<accession>A0A382QKN3</accession>
<dbReference type="InterPro" id="IPR036034">
    <property type="entry name" value="PDZ_sf"/>
</dbReference>
<dbReference type="SUPFAM" id="SSF50156">
    <property type="entry name" value="PDZ domain-like"/>
    <property type="match status" value="1"/>
</dbReference>
<gene>
    <name evidence="1" type="ORF">METZ01_LOCUS338938</name>
</gene>
<evidence type="ECO:0000313" key="1">
    <source>
        <dbReference type="EMBL" id="SVC86084.1"/>
    </source>
</evidence>
<dbReference type="EMBL" id="UINC01115220">
    <property type="protein sequence ID" value="SVC86084.1"/>
    <property type="molecule type" value="Genomic_DNA"/>
</dbReference>
<sequence>DIIWAVGNTTIGNLEDFIAIIKDKDILVLRVSRNGRQLIIQMRK</sequence>